<feature type="transmembrane region" description="Helical" evidence="1">
    <location>
        <begin position="31"/>
        <end position="52"/>
    </location>
</feature>
<evidence type="ECO:0000313" key="3">
    <source>
        <dbReference type="Proteomes" id="UP000324021"/>
    </source>
</evidence>
<proteinExistence type="predicted"/>
<gene>
    <name evidence="2" type="ORF">SAMN05192552_101447</name>
</gene>
<sequence length="53" mass="5509">MAPPETEPDAVVATGNDSLERNLGLLASLEFVSVALGISALIVGIVLWFAVIE</sequence>
<keyword evidence="1" id="KW-0472">Membrane</keyword>
<protein>
    <submittedName>
        <fullName evidence="2">Uncharacterized protein</fullName>
    </submittedName>
</protein>
<reference evidence="2 3" key="1">
    <citation type="submission" date="2016-10" db="EMBL/GenBank/DDBJ databases">
        <authorList>
            <person name="Varghese N."/>
            <person name="Submissions S."/>
        </authorList>
    </citation>
    <scope>NUCLEOTIDE SEQUENCE [LARGE SCALE GENOMIC DNA]</scope>
    <source>
        <strain evidence="2 3">CDM_1</strain>
    </source>
</reference>
<accession>A0A1G6SIV3</accession>
<dbReference type="AlphaFoldDB" id="A0A1G6SIV3"/>
<organism evidence="2 3">
    <name type="scientific">Natrinema hispanicum</name>
    <dbReference type="NCBI Taxonomy" id="392421"/>
    <lineage>
        <taxon>Archaea</taxon>
        <taxon>Methanobacteriati</taxon>
        <taxon>Methanobacteriota</taxon>
        <taxon>Stenosarchaea group</taxon>
        <taxon>Halobacteria</taxon>
        <taxon>Halobacteriales</taxon>
        <taxon>Natrialbaceae</taxon>
        <taxon>Natrinema</taxon>
    </lineage>
</organism>
<evidence type="ECO:0000256" key="1">
    <source>
        <dbReference type="SAM" id="Phobius"/>
    </source>
</evidence>
<keyword evidence="1" id="KW-1133">Transmembrane helix</keyword>
<dbReference type="EMBL" id="FMZP01000014">
    <property type="protein sequence ID" value="SDD16870.1"/>
    <property type="molecule type" value="Genomic_DNA"/>
</dbReference>
<evidence type="ECO:0000313" key="2">
    <source>
        <dbReference type="EMBL" id="SDD16870.1"/>
    </source>
</evidence>
<dbReference type="Proteomes" id="UP000324021">
    <property type="component" value="Unassembled WGS sequence"/>
</dbReference>
<dbReference type="RefSeq" id="WP_188118691.1">
    <property type="nucleotide sequence ID" value="NZ_FMZP01000014.1"/>
</dbReference>
<name>A0A1G6SIV3_9EURY</name>
<keyword evidence="1" id="KW-0812">Transmembrane</keyword>